<evidence type="ECO:0008006" key="5">
    <source>
        <dbReference type="Google" id="ProtNLM"/>
    </source>
</evidence>
<dbReference type="EnsemblMetazoa" id="XM_778288">
    <property type="protein sequence ID" value="XP_783381"/>
    <property type="gene ID" value="LOC578100"/>
</dbReference>
<feature type="compositionally biased region" description="Acidic residues" evidence="2">
    <location>
        <begin position="613"/>
        <end position="624"/>
    </location>
</feature>
<evidence type="ECO:0000256" key="2">
    <source>
        <dbReference type="SAM" id="MobiDB-lite"/>
    </source>
</evidence>
<sequence length="770" mass="87303">MADDEVIAKPETGFTSDVENKAPEEGNPIPVFSEVKIDNIQSPEGVLSSPEYGKRRRVQHDYRRLSSSGYMEDMYNDYRQRYSSTSDPELSPSPSRQKHRPSSRGDEPAEGKPVITQGTTTTSPARIVKKDGLCELKLHIKKSDIISHKPKKHHKHHRHHRGHHHHRHHHHQTHHQNQKDGADNGHEGTADIPTSPTQVSSSPSPSPMKQAPHSQPESPLFFNKVKSPDSNHSNQFFLDKEYSVGVFDQETSQEKKSNFSKYIHIEHQPNGDASVVHVYAQEIAHFKDDEMQQFVEEYFEIVFGEKTEGVTEHVMGIVHDAATYMPDFIGYFAANHPQTIVKRELMGKSDIVSTTMPEYYAEVQKTYCNGTCRSGPLLQMSLVGTVNEEVGDYFEHFLCILEENPFLKHSMPWGPMSAEKMESRKESNDGPILWVRPGEQLVPPADLPRSPMKKRRTGLNELKNLQYLPRVSEPREVLVEDRTRCHADHVGQGFDRVTTAAVGVLKAVHVNDYGGPNREVKDVIAFHSASFVDVTEAMQLDLHEPPVSQCVQWVEDAKLNQLRRQGIRYARIRLRDNDIYFIPRNVVHQFKTVSACTSIAWHVRLKVYYPDLEEEEEEEDESSDQEALRQGESHPESVEGSEGKTEDMAVKPEEVAKTKATVETEAAVKTEAVVKPEDVLMNNVEDMDTSEAVLEKEDERKEDRAQEVEMEPRDAQMAIDAIPADPVSKEVESPPQEAISEKRIPEPEVDKVTRESEPVMDLTTPSPESK</sequence>
<dbReference type="GO" id="GO:0005634">
    <property type="term" value="C:nucleus"/>
    <property type="evidence" value="ECO:0000318"/>
    <property type="project" value="GO_Central"/>
</dbReference>
<evidence type="ECO:0000313" key="4">
    <source>
        <dbReference type="Proteomes" id="UP000007110"/>
    </source>
</evidence>
<dbReference type="OMA" id="KYIHIEH"/>
<feature type="region of interest" description="Disordered" evidence="2">
    <location>
        <begin position="684"/>
        <end position="770"/>
    </location>
</feature>
<dbReference type="PANTHER" id="PTHR13354">
    <property type="entry name" value="ROUND SPERMATID BASIC PROTEIN 1"/>
    <property type="match status" value="1"/>
</dbReference>
<organism evidence="3 4">
    <name type="scientific">Strongylocentrotus purpuratus</name>
    <name type="common">Purple sea urchin</name>
    <dbReference type="NCBI Taxonomy" id="7668"/>
    <lineage>
        <taxon>Eukaryota</taxon>
        <taxon>Metazoa</taxon>
        <taxon>Echinodermata</taxon>
        <taxon>Eleutherozoa</taxon>
        <taxon>Echinozoa</taxon>
        <taxon>Echinoidea</taxon>
        <taxon>Euechinoidea</taxon>
        <taxon>Echinacea</taxon>
        <taxon>Camarodonta</taxon>
        <taxon>Echinidea</taxon>
        <taxon>Strongylocentrotidae</taxon>
        <taxon>Strongylocentrotus</taxon>
    </lineage>
</organism>
<dbReference type="GeneID" id="578100"/>
<dbReference type="KEGG" id="spu:578100"/>
<feature type="compositionally biased region" description="Basic residues" evidence="2">
    <location>
        <begin position="148"/>
        <end position="176"/>
    </location>
</feature>
<evidence type="ECO:0000256" key="1">
    <source>
        <dbReference type="ARBA" id="ARBA00010560"/>
    </source>
</evidence>
<reference evidence="3" key="2">
    <citation type="submission" date="2021-01" db="UniProtKB">
        <authorList>
            <consortium name="EnsemblMetazoa"/>
        </authorList>
    </citation>
    <scope>IDENTIFICATION</scope>
</reference>
<feature type="compositionally biased region" description="Polar residues" evidence="2">
    <location>
        <begin position="81"/>
        <end position="95"/>
    </location>
</feature>
<name>A0A7M7RAM4_STRPU</name>
<feature type="compositionally biased region" description="Basic and acidic residues" evidence="2">
    <location>
        <begin position="626"/>
        <end position="663"/>
    </location>
</feature>
<feature type="region of interest" description="Disordered" evidence="2">
    <location>
        <begin position="613"/>
        <end position="663"/>
    </location>
</feature>
<dbReference type="PANTHER" id="PTHR13354:SF11">
    <property type="entry name" value="LYSINE-SPECIFIC DEMETHYLASE 9"/>
    <property type="match status" value="1"/>
</dbReference>
<proteinExistence type="inferred from homology"/>
<feature type="compositionally biased region" description="Basic and acidic residues" evidence="2">
    <location>
        <begin position="739"/>
        <end position="757"/>
    </location>
</feature>
<feature type="region of interest" description="Disordered" evidence="2">
    <location>
        <begin position="142"/>
        <end position="226"/>
    </location>
</feature>
<dbReference type="Proteomes" id="UP000007110">
    <property type="component" value="Unassembled WGS sequence"/>
</dbReference>
<dbReference type="OrthoDB" id="6020087at2759"/>
<reference evidence="4" key="1">
    <citation type="submission" date="2015-02" db="EMBL/GenBank/DDBJ databases">
        <title>Genome sequencing for Strongylocentrotus purpuratus.</title>
        <authorList>
            <person name="Murali S."/>
            <person name="Liu Y."/>
            <person name="Vee V."/>
            <person name="English A."/>
            <person name="Wang M."/>
            <person name="Skinner E."/>
            <person name="Han Y."/>
            <person name="Muzny D.M."/>
            <person name="Worley K.C."/>
            <person name="Gibbs R.A."/>
        </authorList>
    </citation>
    <scope>NUCLEOTIDE SEQUENCE</scope>
</reference>
<feature type="region of interest" description="Disordered" evidence="2">
    <location>
        <begin position="1"/>
        <end position="126"/>
    </location>
</feature>
<dbReference type="InParanoid" id="A0A7M7RAM4"/>
<dbReference type="RefSeq" id="XP_783381.3">
    <property type="nucleotide sequence ID" value="XM_778288.5"/>
</dbReference>
<keyword evidence="4" id="KW-1185">Reference proteome</keyword>
<dbReference type="AlphaFoldDB" id="A0A7M7RAM4"/>
<feature type="compositionally biased region" description="Basic and acidic residues" evidence="2">
    <location>
        <begin position="693"/>
        <end position="714"/>
    </location>
</feature>
<accession>A0A7M7RAM4</accession>
<protein>
    <recommendedName>
        <fullName evidence="5">Round spermatid basic protein 1</fullName>
    </recommendedName>
</protein>
<evidence type="ECO:0000313" key="3">
    <source>
        <dbReference type="EnsemblMetazoa" id="XP_783381"/>
    </source>
</evidence>
<dbReference type="InterPro" id="IPR026306">
    <property type="entry name" value="RSBN1/Dpy-2/CEP530"/>
</dbReference>
<comment type="similarity">
    <text evidence="1">Belongs to the round spermatid basic protein 1 family.</text>
</comment>
<feature type="compositionally biased region" description="Low complexity" evidence="2">
    <location>
        <begin position="193"/>
        <end position="203"/>
    </location>
</feature>
<feature type="compositionally biased region" description="Basic and acidic residues" evidence="2">
    <location>
        <begin position="177"/>
        <end position="189"/>
    </location>
</feature>